<evidence type="ECO:0000256" key="6">
    <source>
        <dbReference type="ARBA" id="ARBA00022853"/>
    </source>
</evidence>
<organism evidence="14 15">
    <name type="scientific">Prototheca wickerhamii</name>
    <dbReference type="NCBI Taxonomy" id="3111"/>
    <lineage>
        <taxon>Eukaryota</taxon>
        <taxon>Viridiplantae</taxon>
        <taxon>Chlorophyta</taxon>
        <taxon>core chlorophytes</taxon>
        <taxon>Trebouxiophyceae</taxon>
        <taxon>Chlorellales</taxon>
        <taxon>Chlorellaceae</taxon>
        <taxon>Prototheca</taxon>
    </lineage>
</organism>
<dbReference type="Pfam" id="PF08209">
    <property type="entry name" value="Sgf11"/>
    <property type="match status" value="1"/>
</dbReference>
<evidence type="ECO:0000256" key="8">
    <source>
        <dbReference type="ARBA" id="ARBA00023159"/>
    </source>
</evidence>
<dbReference type="GO" id="GO:0070461">
    <property type="term" value="C:SAGA-type complex"/>
    <property type="evidence" value="ECO:0007669"/>
    <property type="project" value="UniProtKB-ARBA"/>
</dbReference>
<keyword evidence="4" id="KW-0863">Zinc-finger</keyword>
<keyword evidence="9" id="KW-0804">Transcription</keyword>
<evidence type="ECO:0000256" key="9">
    <source>
        <dbReference type="ARBA" id="ARBA00023163"/>
    </source>
</evidence>
<dbReference type="InterPro" id="IPR006642">
    <property type="entry name" value="Rad18_UBZ4"/>
</dbReference>
<feature type="domain" description="UBZ4-type" evidence="13">
    <location>
        <begin position="82"/>
        <end position="105"/>
    </location>
</feature>
<keyword evidence="5" id="KW-0862">Zinc</keyword>
<keyword evidence="6" id="KW-0156">Chromatin regulator</keyword>
<evidence type="ECO:0000256" key="3">
    <source>
        <dbReference type="ARBA" id="ARBA00022763"/>
    </source>
</evidence>
<dbReference type="GO" id="GO:0006281">
    <property type="term" value="P:DNA repair"/>
    <property type="evidence" value="ECO:0007669"/>
    <property type="project" value="UniProtKB-KW"/>
</dbReference>
<evidence type="ECO:0000256" key="12">
    <source>
        <dbReference type="RuleBase" id="RU261113"/>
    </source>
</evidence>
<evidence type="ECO:0000256" key="4">
    <source>
        <dbReference type="ARBA" id="ARBA00022771"/>
    </source>
</evidence>
<name>A0AAD9MIM2_PROWI</name>
<dbReference type="SMART" id="SM00734">
    <property type="entry name" value="ZnF_Rad18"/>
    <property type="match status" value="1"/>
</dbReference>
<evidence type="ECO:0000256" key="1">
    <source>
        <dbReference type="ARBA" id="ARBA00004123"/>
    </source>
</evidence>
<keyword evidence="7" id="KW-0805">Transcription regulation</keyword>
<evidence type="ECO:0000256" key="11">
    <source>
        <dbReference type="ARBA" id="ARBA00023242"/>
    </source>
</evidence>
<sequence>MAKKLDVGLEERLLRARLAYVKDLQSALAEDGSLVRLSLQDDLRHAHNVQASKGMPPPVRLLKTAQAEDAFGTPVNAMPIAPVACPSCGRRVAASRFANHLDKCLHRASR</sequence>
<comment type="subcellular location">
    <subcellularLocation>
        <location evidence="1 12">Nucleus</location>
    </subcellularLocation>
</comment>
<dbReference type="AlphaFoldDB" id="A0AAD9MIM2"/>
<dbReference type="Gene3D" id="3.30.160.60">
    <property type="entry name" value="Classic Zinc Finger"/>
    <property type="match status" value="1"/>
</dbReference>
<keyword evidence="10" id="KW-0234">DNA repair</keyword>
<keyword evidence="3" id="KW-0227">DNA damage</keyword>
<evidence type="ECO:0000256" key="7">
    <source>
        <dbReference type="ARBA" id="ARBA00023015"/>
    </source>
</evidence>
<accession>A0AAD9MIM2</accession>
<protein>
    <recommendedName>
        <fullName evidence="12">SAGA-associated factor 11</fullName>
    </recommendedName>
</protein>
<gene>
    <name evidence="14" type="ORF">QBZ16_003487</name>
</gene>
<dbReference type="GO" id="GO:0005634">
    <property type="term" value="C:nucleus"/>
    <property type="evidence" value="ECO:0007669"/>
    <property type="project" value="UniProtKB-SubCell"/>
</dbReference>
<keyword evidence="2" id="KW-0479">Metal-binding</keyword>
<evidence type="ECO:0000313" key="15">
    <source>
        <dbReference type="Proteomes" id="UP001255856"/>
    </source>
</evidence>
<evidence type="ECO:0000256" key="2">
    <source>
        <dbReference type="ARBA" id="ARBA00022723"/>
    </source>
</evidence>
<evidence type="ECO:0000256" key="10">
    <source>
        <dbReference type="ARBA" id="ARBA00023204"/>
    </source>
</evidence>
<evidence type="ECO:0000256" key="5">
    <source>
        <dbReference type="ARBA" id="ARBA00022833"/>
    </source>
</evidence>
<dbReference type="Proteomes" id="UP001255856">
    <property type="component" value="Unassembled WGS sequence"/>
</dbReference>
<keyword evidence="15" id="KW-1185">Reference proteome</keyword>
<comment type="similarity">
    <text evidence="12">Belongs to the SGF11 family.</text>
</comment>
<reference evidence="14" key="1">
    <citation type="submission" date="2021-01" db="EMBL/GenBank/DDBJ databases">
        <authorList>
            <person name="Eckstrom K.M.E."/>
        </authorList>
    </citation>
    <scope>NUCLEOTIDE SEQUENCE</scope>
    <source>
        <strain evidence="14">UVCC 0001</strain>
    </source>
</reference>
<comment type="caution">
    <text evidence="14">The sequence shown here is derived from an EMBL/GenBank/DDBJ whole genome shotgun (WGS) entry which is preliminary data.</text>
</comment>
<evidence type="ECO:0000259" key="13">
    <source>
        <dbReference type="SMART" id="SM00734"/>
    </source>
</evidence>
<dbReference type="GO" id="GO:0003677">
    <property type="term" value="F:DNA binding"/>
    <property type="evidence" value="ECO:0007669"/>
    <property type="project" value="InterPro"/>
</dbReference>
<evidence type="ECO:0000313" key="14">
    <source>
        <dbReference type="EMBL" id="KAK2078647.1"/>
    </source>
</evidence>
<keyword evidence="8 12" id="KW-0010">Activator</keyword>
<proteinExistence type="inferred from homology"/>
<dbReference type="InterPro" id="IPR013246">
    <property type="entry name" value="SAGA_su_Sgf11"/>
</dbReference>
<dbReference type="EMBL" id="JASFZW010000004">
    <property type="protein sequence ID" value="KAK2078647.1"/>
    <property type="molecule type" value="Genomic_DNA"/>
</dbReference>
<keyword evidence="11" id="KW-0539">Nucleus</keyword>
<dbReference type="GO" id="GO:0008270">
    <property type="term" value="F:zinc ion binding"/>
    <property type="evidence" value="ECO:0007669"/>
    <property type="project" value="UniProtKB-KW"/>
</dbReference>
<dbReference type="GO" id="GO:0006325">
    <property type="term" value="P:chromatin organization"/>
    <property type="evidence" value="ECO:0007669"/>
    <property type="project" value="UniProtKB-KW"/>
</dbReference>